<feature type="domain" description="25S rRNA (uridine-N(3))-methyltransferase BMT5-like" evidence="2">
    <location>
        <begin position="34"/>
        <end position="199"/>
    </location>
</feature>
<accession>A0ABD2RS28</accession>
<evidence type="ECO:0000259" key="2">
    <source>
        <dbReference type="Pfam" id="PF10354"/>
    </source>
</evidence>
<gene>
    <name evidence="3" type="ORF">AABB24_033654</name>
</gene>
<dbReference type="EMBL" id="JBJKTR010000019">
    <property type="protein sequence ID" value="KAL3333681.1"/>
    <property type="molecule type" value="Genomic_DNA"/>
</dbReference>
<protein>
    <recommendedName>
        <fullName evidence="2">25S rRNA (uridine-N(3))-methyltransferase BMT5-like domain-containing protein</fullName>
    </recommendedName>
</protein>
<organism evidence="3 4">
    <name type="scientific">Solanum stoloniferum</name>
    <dbReference type="NCBI Taxonomy" id="62892"/>
    <lineage>
        <taxon>Eukaryota</taxon>
        <taxon>Viridiplantae</taxon>
        <taxon>Streptophyta</taxon>
        <taxon>Embryophyta</taxon>
        <taxon>Tracheophyta</taxon>
        <taxon>Spermatophyta</taxon>
        <taxon>Magnoliopsida</taxon>
        <taxon>eudicotyledons</taxon>
        <taxon>Gunneridae</taxon>
        <taxon>Pentapetalae</taxon>
        <taxon>asterids</taxon>
        <taxon>lamiids</taxon>
        <taxon>Solanales</taxon>
        <taxon>Solanaceae</taxon>
        <taxon>Solanoideae</taxon>
        <taxon>Solaneae</taxon>
        <taxon>Solanum</taxon>
    </lineage>
</organism>
<evidence type="ECO:0000313" key="3">
    <source>
        <dbReference type="EMBL" id="KAL3333681.1"/>
    </source>
</evidence>
<dbReference type="Pfam" id="PF10354">
    <property type="entry name" value="BMT5-like"/>
    <property type="match status" value="1"/>
</dbReference>
<dbReference type="AlphaFoldDB" id="A0ABD2RS28"/>
<feature type="region of interest" description="Disordered" evidence="1">
    <location>
        <begin position="1"/>
        <end position="22"/>
    </location>
</feature>
<keyword evidence="4" id="KW-1185">Reference proteome</keyword>
<dbReference type="InterPro" id="IPR019446">
    <property type="entry name" value="BMT5-like"/>
</dbReference>
<reference evidence="3 4" key="1">
    <citation type="submission" date="2024-05" db="EMBL/GenBank/DDBJ databases">
        <title>De novo assembly of an allotetraploid wild potato.</title>
        <authorList>
            <person name="Hosaka A.J."/>
        </authorList>
    </citation>
    <scope>NUCLEOTIDE SEQUENCE [LARGE SCALE GENOMIC DNA]</scope>
    <source>
        <tissue evidence="3">Young leaves</tissue>
    </source>
</reference>
<dbReference type="Proteomes" id="UP001627284">
    <property type="component" value="Unassembled WGS sequence"/>
</dbReference>
<comment type="caution">
    <text evidence="3">The sequence shown here is derived from an EMBL/GenBank/DDBJ whole genome shotgun (WGS) entry which is preliminary data.</text>
</comment>
<proteinExistence type="predicted"/>
<dbReference type="PANTHER" id="PTHR11538:SF26">
    <property type="entry name" value="FERREDOXIN-FOLD ANTICODON-BINDING DOMAIN-CONTAINING PROTEIN 1"/>
    <property type="match status" value="1"/>
</dbReference>
<name>A0ABD2RS28_9SOLN</name>
<evidence type="ECO:0000256" key="1">
    <source>
        <dbReference type="SAM" id="MobiDB-lite"/>
    </source>
</evidence>
<feature type="compositionally biased region" description="Basic and acidic residues" evidence="1">
    <location>
        <begin position="1"/>
        <end position="12"/>
    </location>
</feature>
<evidence type="ECO:0000313" key="4">
    <source>
        <dbReference type="Proteomes" id="UP001627284"/>
    </source>
</evidence>
<sequence length="404" mass="45932">MAEVEENPKVINEEDEDEEEEKIIQHYSSYHQILLVGDGDFSFSLCLAQVFGSAANIVASSLQSYDDVIKMYKNGKSNLEKLKSLGGTVLHGVDATKIRLPTDLSNRKFDRIIYNFPHAGFHGSEDSDHVIKMHKKLVGRFFGSAKKMLQVDGQIHVTHKTCPPYDLWDLVGLGSGNSLICIECADFKIENYPGYNNKRGAGSKCDEPFHLGECNTFKFIFDLSRKNVPRTKHKKRFLHAPSQNLQNVPNSTSPPIYSIQQQQSWIDSRNSPTCVINGMNGFPSYAYQNFQKVPNSISPPIYSFRPSYVNDMNDFPSHVGLPARHDPSSELFRIFKPYFSYIQETFGRVDTNVEVSVRLALHHGAVMFRDETGRPPGDYLEILEVLHCWSRSRILKLEQRFIEG</sequence>
<dbReference type="PANTHER" id="PTHR11538">
    <property type="entry name" value="PHENYLALANYL-TRNA SYNTHETASE"/>
    <property type="match status" value="1"/>
</dbReference>